<reference evidence="1 2" key="1">
    <citation type="submission" date="2018-07" db="EMBL/GenBank/DDBJ databases">
        <title>Genome analysis of Larkinella rosea.</title>
        <authorList>
            <person name="Zhou Z."/>
            <person name="Wang G."/>
        </authorList>
    </citation>
    <scope>NUCLEOTIDE SEQUENCE [LARGE SCALE GENOMIC DNA]</scope>
    <source>
        <strain evidence="2">zzj9</strain>
    </source>
</reference>
<evidence type="ECO:0000313" key="2">
    <source>
        <dbReference type="Proteomes" id="UP000253383"/>
    </source>
</evidence>
<evidence type="ECO:0000313" key="1">
    <source>
        <dbReference type="EMBL" id="RCR68813.1"/>
    </source>
</evidence>
<sequence length="83" mass="8996">MTDNLITLTASIASFAMKKNFVINSAKQLLNSATTNLNVIAKNETSDRILLAGKADKDGEVCCNWWPSFHGLQPNATDQLALS</sequence>
<dbReference type="EMBL" id="QOWE01000011">
    <property type="protein sequence ID" value="RCR68813.1"/>
    <property type="molecule type" value="Genomic_DNA"/>
</dbReference>
<name>A0A368JQE9_9BACT</name>
<proteinExistence type="predicted"/>
<accession>A0A368JQE9</accession>
<keyword evidence="2" id="KW-1185">Reference proteome</keyword>
<organism evidence="1 2">
    <name type="scientific">Larkinella punicea</name>
    <dbReference type="NCBI Taxonomy" id="2315727"/>
    <lineage>
        <taxon>Bacteria</taxon>
        <taxon>Pseudomonadati</taxon>
        <taxon>Bacteroidota</taxon>
        <taxon>Cytophagia</taxon>
        <taxon>Cytophagales</taxon>
        <taxon>Spirosomataceae</taxon>
        <taxon>Larkinella</taxon>
    </lineage>
</organism>
<comment type="caution">
    <text evidence="1">The sequence shown here is derived from an EMBL/GenBank/DDBJ whole genome shotgun (WGS) entry which is preliminary data.</text>
</comment>
<gene>
    <name evidence="1" type="ORF">DUE52_15135</name>
</gene>
<protein>
    <submittedName>
        <fullName evidence="1">Uncharacterized protein</fullName>
    </submittedName>
</protein>
<dbReference type="AlphaFoldDB" id="A0A368JQE9"/>
<dbReference type="Proteomes" id="UP000253383">
    <property type="component" value="Unassembled WGS sequence"/>
</dbReference>